<dbReference type="RefSeq" id="WP_250138776.1">
    <property type="nucleotide sequence ID" value="NZ_JALIQP010000001.1"/>
</dbReference>
<dbReference type="EC" id="2.1.-.-" evidence="2"/>
<dbReference type="EMBL" id="JBHSFA010000002">
    <property type="protein sequence ID" value="MFC4540612.1"/>
    <property type="molecule type" value="Genomic_DNA"/>
</dbReference>
<dbReference type="Proteomes" id="UP001595898">
    <property type="component" value="Unassembled WGS sequence"/>
</dbReference>
<dbReference type="SUPFAM" id="SSF53335">
    <property type="entry name" value="S-adenosyl-L-methionine-dependent methyltransferases"/>
    <property type="match status" value="1"/>
</dbReference>
<name>A0ABD5PJ54_9EURY</name>
<sequence length="313" mass="34171">MTEPDHYSFRRYLDAKRTVDRRARDRRVADAFRRALEGVDEPVELCEVGAGTGAMVETIFEWTADTEVRYTAIDADPTLVEAAAEGVADRATDRGYSLDRSDRTGRPGETVRIDRDGVAFEVEFRAADALAHLADHDDTYDAVVAQAFLDLTDVRAALEAVTGGLRSGGVAYFPITFDGVTALLPPVDPELEDRIERRFHRRMDTTEKVGGETGDSTAGRHLLTAIPATGGRVVAAGGSDWVVRPIDGGYEADEAYFLHHIVDTIESALAADGTIEAERVRAWAASRHEQVATADLVYLAHQLDVLARWPGST</sequence>
<keyword evidence="2" id="KW-0489">Methyltransferase</keyword>
<dbReference type="AlphaFoldDB" id="A0ABD5PJ54"/>
<dbReference type="GO" id="GO:0008168">
    <property type="term" value="F:methyltransferase activity"/>
    <property type="evidence" value="ECO:0007669"/>
    <property type="project" value="UniProtKB-KW"/>
</dbReference>
<dbReference type="InterPro" id="IPR029063">
    <property type="entry name" value="SAM-dependent_MTases_sf"/>
</dbReference>
<reference evidence="2 3" key="1">
    <citation type="journal article" date="2019" name="Int. J. Syst. Evol. Microbiol.">
        <title>The Global Catalogue of Microorganisms (GCM) 10K type strain sequencing project: providing services to taxonomists for standard genome sequencing and annotation.</title>
        <authorList>
            <consortium name="The Broad Institute Genomics Platform"/>
            <consortium name="The Broad Institute Genome Sequencing Center for Infectious Disease"/>
            <person name="Wu L."/>
            <person name="Ma J."/>
        </authorList>
    </citation>
    <scope>NUCLEOTIDE SEQUENCE [LARGE SCALE GENOMIC DNA]</scope>
    <source>
        <strain evidence="2 3">WLHS5</strain>
    </source>
</reference>
<organism evidence="2 3">
    <name type="scientific">Halosolutus amylolyticus</name>
    <dbReference type="NCBI Taxonomy" id="2932267"/>
    <lineage>
        <taxon>Archaea</taxon>
        <taxon>Methanobacteriati</taxon>
        <taxon>Methanobacteriota</taxon>
        <taxon>Stenosarchaea group</taxon>
        <taxon>Halobacteria</taxon>
        <taxon>Halobacteriales</taxon>
        <taxon>Natrialbaceae</taxon>
        <taxon>Halosolutus</taxon>
    </lineage>
</organism>
<dbReference type="Gene3D" id="3.40.50.150">
    <property type="entry name" value="Vaccinia Virus protein VP39"/>
    <property type="match status" value="1"/>
</dbReference>
<dbReference type="GO" id="GO:0032259">
    <property type="term" value="P:methylation"/>
    <property type="evidence" value="ECO:0007669"/>
    <property type="project" value="UniProtKB-KW"/>
</dbReference>
<keyword evidence="3" id="KW-1185">Reference proteome</keyword>
<evidence type="ECO:0000259" key="1">
    <source>
        <dbReference type="Pfam" id="PF08241"/>
    </source>
</evidence>
<comment type="caution">
    <text evidence="2">The sequence shown here is derived from an EMBL/GenBank/DDBJ whole genome shotgun (WGS) entry which is preliminary data.</text>
</comment>
<evidence type="ECO:0000313" key="2">
    <source>
        <dbReference type="EMBL" id="MFC4540612.1"/>
    </source>
</evidence>
<accession>A0ABD5PJ54</accession>
<proteinExistence type="predicted"/>
<gene>
    <name evidence="2" type="ORF">ACFO5R_01565</name>
</gene>
<dbReference type="InterPro" id="IPR013216">
    <property type="entry name" value="Methyltransf_11"/>
</dbReference>
<keyword evidence="2" id="KW-0808">Transferase</keyword>
<evidence type="ECO:0000313" key="3">
    <source>
        <dbReference type="Proteomes" id="UP001595898"/>
    </source>
</evidence>
<protein>
    <submittedName>
        <fullName evidence="2">Class I SAM-dependent methyltransferase</fullName>
        <ecNumber evidence="2">2.1.-.-</ecNumber>
    </submittedName>
</protein>
<dbReference type="Pfam" id="PF08241">
    <property type="entry name" value="Methyltransf_11"/>
    <property type="match status" value="1"/>
</dbReference>
<feature type="domain" description="Methyltransferase type 11" evidence="1">
    <location>
        <begin position="47"/>
        <end position="173"/>
    </location>
</feature>